<proteinExistence type="predicted"/>
<evidence type="ECO:0000313" key="1">
    <source>
        <dbReference type="EMBL" id="KAJ8888349.1"/>
    </source>
</evidence>
<reference evidence="1 2" key="1">
    <citation type="submission" date="2023-02" db="EMBL/GenBank/DDBJ databases">
        <title>LHISI_Scaffold_Assembly.</title>
        <authorList>
            <person name="Stuart O.P."/>
            <person name="Cleave R."/>
            <person name="Magrath M.J.L."/>
            <person name="Mikheyev A.S."/>
        </authorList>
    </citation>
    <scope>NUCLEOTIDE SEQUENCE [LARGE SCALE GENOMIC DNA]</scope>
    <source>
        <strain evidence="1">Daus_M_001</strain>
        <tissue evidence="1">Leg muscle</tissue>
    </source>
</reference>
<gene>
    <name evidence="1" type="ORF">PR048_007839</name>
</gene>
<sequence>MMIFYVSHRGNAAQQDNMKTACNFNHSHGEERREKQRSNKAIVISPPSLRGLVSLLPWRDWFMRQPAVREGLWVRVPGEARGLLERCSIHGRSESVFCRTRDSSRAGWFSRGFTVSLTTAFRCTSSVLQAGRGRNANDAGCPQPYVLACMTSCMARRRTDPLQCCTRHSEPPVGRTGCRCEFAYVTVAYLQALIACRANRRSPACHATCCAHSLPPQAAEPSRELDGAEPRPASCCAAAFREMPSEQCCFRFPRDNKHVPLLKPVLPVNIPIRNTFPIFSHRITGDMSKEENAECVRTPAVANVLSGRRIVDIVHLFTQIQNEKHHGGTDCSYMDVDFVNEKVNGFHCTWIFKCRVCNIVSEIMS</sequence>
<comment type="caution">
    <text evidence="1">The sequence shown here is derived from an EMBL/GenBank/DDBJ whole genome shotgun (WGS) entry which is preliminary data.</text>
</comment>
<name>A0ABQ9HVD4_9NEOP</name>
<organism evidence="1 2">
    <name type="scientific">Dryococelus australis</name>
    <dbReference type="NCBI Taxonomy" id="614101"/>
    <lineage>
        <taxon>Eukaryota</taxon>
        <taxon>Metazoa</taxon>
        <taxon>Ecdysozoa</taxon>
        <taxon>Arthropoda</taxon>
        <taxon>Hexapoda</taxon>
        <taxon>Insecta</taxon>
        <taxon>Pterygota</taxon>
        <taxon>Neoptera</taxon>
        <taxon>Polyneoptera</taxon>
        <taxon>Phasmatodea</taxon>
        <taxon>Verophasmatodea</taxon>
        <taxon>Anareolatae</taxon>
        <taxon>Phasmatidae</taxon>
        <taxon>Eurycanthinae</taxon>
        <taxon>Dryococelus</taxon>
    </lineage>
</organism>
<dbReference type="EMBL" id="JARBHB010000003">
    <property type="protein sequence ID" value="KAJ8888349.1"/>
    <property type="molecule type" value="Genomic_DNA"/>
</dbReference>
<accession>A0ABQ9HVD4</accession>
<protein>
    <submittedName>
        <fullName evidence="1">Uncharacterized protein</fullName>
    </submittedName>
</protein>
<evidence type="ECO:0000313" key="2">
    <source>
        <dbReference type="Proteomes" id="UP001159363"/>
    </source>
</evidence>
<keyword evidence="2" id="KW-1185">Reference proteome</keyword>
<dbReference type="Proteomes" id="UP001159363">
    <property type="component" value="Chromosome 3"/>
</dbReference>